<evidence type="ECO:0000313" key="5">
    <source>
        <dbReference type="Proteomes" id="UP000186098"/>
    </source>
</evidence>
<keyword evidence="2" id="KW-0812">Transmembrane</keyword>
<sequence>MHNRPHLPDADRAPPPAGTGPRPAARFPQTLAGVGADLARASRARLRGFARAEDGALIALSLYIFIAMLLLSGVAIEFMRQEERRTIVQNTADRATLAAADLSQSMNPTDVVVDYFDKAGLGGLNVVPTVATGSWGASKTVSVDIAATYPTFLASLVGLDEMTVAAQSTATESIGLVEISLVLDVSGSMGDPVYSGRRYLGRRIDLLKSAANDFVDTMFENVQPAGAPAGRLAISVVPYNQQVTLGTTTARYFNLSNDHSQNTCVDFYDFDFGSASVSPAAALQRTMWGDSFDYAQWGFSTPNYWQIQNCVEVSRNSVLAFSNSQTDIKNKINSLDADGDTAIDIGAKWGFALLDPAARPALNAMISAGDASASLSGRPYSYNERDAMKVMVLMTDGQNTRSYSLKPAYRSGTSPVVSTRGANDTREDSLYYYNSYYNYYYRFYDNRWIAAWSMPRTYPVSYEAMYARWPVQYVVNKYLSKAWNMNSTTLYNQMTLQSEYDDKDTRLHNLCEAAKDASAAGDANNLLIFTIAVDAPTDGKVVLEDCATAKATAFDVTSVEMSEAFAGIAASINALRLTN</sequence>
<evidence type="ECO:0000259" key="3">
    <source>
        <dbReference type="Pfam" id="PF13400"/>
    </source>
</evidence>
<feature type="region of interest" description="Disordered" evidence="1">
    <location>
        <begin position="1"/>
        <end position="26"/>
    </location>
</feature>
<feature type="transmembrane region" description="Helical" evidence="2">
    <location>
        <begin position="56"/>
        <end position="76"/>
    </location>
</feature>
<feature type="compositionally biased region" description="Basic and acidic residues" evidence="1">
    <location>
        <begin position="1"/>
        <end position="12"/>
    </location>
</feature>
<reference evidence="5" key="1">
    <citation type="submission" date="2017-01" db="EMBL/GenBank/DDBJ databases">
        <authorList>
            <person name="Varghese N."/>
            <person name="Submissions S."/>
        </authorList>
    </citation>
    <scope>NUCLEOTIDE SEQUENCE [LARGE SCALE GENOMIC DNA]</scope>
    <source>
        <strain evidence="5">DSM 18714</strain>
    </source>
</reference>
<dbReference type="Gene3D" id="3.40.50.410">
    <property type="entry name" value="von Willebrand factor, type A domain"/>
    <property type="match status" value="1"/>
</dbReference>
<organism evidence="4 5">
    <name type="scientific">Phaeovulum vinaykumarii</name>
    <dbReference type="NCBI Taxonomy" id="407234"/>
    <lineage>
        <taxon>Bacteria</taxon>
        <taxon>Pseudomonadati</taxon>
        <taxon>Pseudomonadota</taxon>
        <taxon>Alphaproteobacteria</taxon>
        <taxon>Rhodobacterales</taxon>
        <taxon>Paracoccaceae</taxon>
        <taxon>Phaeovulum</taxon>
    </lineage>
</organism>
<dbReference type="RefSeq" id="WP_076365009.1">
    <property type="nucleotide sequence ID" value="NZ_FTOM01000003.1"/>
</dbReference>
<feature type="domain" description="Putative Flp pilus-assembly TadG-like N-terminal" evidence="3">
    <location>
        <begin position="59"/>
        <end position="100"/>
    </location>
</feature>
<evidence type="ECO:0000313" key="4">
    <source>
        <dbReference type="EMBL" id="SIS72997.1"/>
    </source>
</evidence>
<dbReference type="Proteomes" id="UP000186098">
    <property type="component" value="Unassembled WGS sequence"/>
</dbReference>
<evidence type="ECO:0000256" key="1">
    <source>
        <dbReference type="SAM" id="MobiDB-lite"/>
    </source>
</evidence>
<evidence type="ECO:0000256" key="2">
    <source>
        <dbReference type="SAM" id="Phobius"/>
    </source>
</evidence>
<name>A0A1N7LGQ6_9RHOB</name>
<dbReference type="Pfam" id="PF13400">
    <property type="entry name" value="Tad"/>
    <property type="match status" value="1"/>
</dbReference>
<protein>
    <submittedName>
        <fullName evidence="4">Flp pilus assembly protein TadG</fullName>
    </submittedName>
</protein>
<dbReference type="SUPFAM" id="SSF53300">
    <property type="entry name" value="vWA-like"/>
    <property type="match status" value="1"/>
</dbReference>
<keyword evidence="5" id="KW-1185">Reference proteome</keyword>
<dbReference type="AlphaFoldDB" id="A0A1N7LGQ6"/>
<keyword evidence="2" id="KW-0472">Membrane</keyword>
<dbReference type="EMBL" id="FTOM01000003">
    <property type="protein sequence ID" value="SIS72997.1"/>
    <property type="molecule type" value="Genomic_DNA"/>
</dbReference>
<proteinExistence type="predicted"/>
<dbReference type="OrthoDB" id="7522752at2"/>
<dbReference type="InterPro" id="IPR028087">
    <property type="entry name" value="Tad_N"/>
</dbReference>
<keyword evidence="2" id="KW-1133">Transmembrane helix</keyword>
<dbReference type="STRING" id="407234.SAMN05421795_10327"/>
<gene>
    <name evidence="4" type="ORF">SAMN05421795_10327</name>
</gene>
<accession>A0A1N7LGQ6</accession>
<dbReference type="InterPro" id="IPR036465">
    <property type="entry name" value="vWFA_dom_sf"/>
</dbReference>